<proteinExistence type="predicted"/>
<organism evidence="1 2">
    <name type="scientific">Rossellomorea aquimaris</name>
    <dbReference type="NCBI Taxonomy" id="189382"/>
    <lineage>
        <taxon>Bacteria</taxon>
        <taxon>Bacillati</taxon>
        <taxon>Bacillota</taxon>
        <taxon>Bacilli</taxon>
        <taxon>Bacillales</taxon>
        <taxon>Bacillaceae</taxon>
        <taxon>Rossellomorea</taxon>
    </lineage>
</organism>
<gene>
    <name evidence="1" type="ORF">DET59_10875</name>
</gene>
<dbReference type="AlphaFoldDB" id="A0A366EQ98"/>
<dbReference type="SUPFAM" id="SSF51735">
    <property type="entry name" value="NAD(P)-binding Rossmann-fold domains"/>
    <property type="match status" value="1"/>
</dbReference>
<evidence type="ECO:0008006" key="3">
    <source>
        <dbReference type="Google" id="ProtNLM"/>
    </source>
</evidence>
<dbReference type="EMBL" id="QNRJ01000008">
    <property type="protein sequence ID" value="RBP03655.1"/>
    <property type="molecule type" value="Genomic_DNA"/>
</dbReference>
<sequence length="238" mass="27098">MNHAFVFAAQQFLGFELCDALLENGWTVTAVDENKETEDKWLGIGRNSNIQYVPYEDWDKEIQSGCSVFLPYYDQVRENKGSYLSEVEGLLSKIEQPLSIIRICSNLDRDQKCQEGTVFYLPTLYGIHQPTEFLFAQLLNGEEGDSPYIDDPSGAIYVKDAARAIIKHSSNTEEIYKMKALSNQSWSEALSYVTKKSISPVRVDAERNGKELIVKPSKSHESIIKEQLRGIHLHEIQE</sequence>
<comment type="caution">
    <text evidence="1">The sequence shown here is derived from an EMBL/GenBank/DDBJ whole genome shotgun (WGS) entry which is preliminary data.</text>
</comment>
<reference evidence="1 2" key="1">
    <citation type="submission" date="2018-06" db="EMBL/GenBank/DDBJ databases">
        <title>Freshwater and sediment microbial communities from various areas in North America, analyzing microbe dynamics in response to fracking.</title>
        <authorList>
            <person name="Lamendella R."/>
        </authorList>
    </citation>
    <scope>NUCLEOTIDE SEQUENCE [LARGE SCALE GENOMIC DNA]</scope>
    <source>
        <strain evidence="1 2">97B</strain>
    </source>
</reference>
<evidence type="ECO:0000313" key="1">
    <source>
        <dbReference type="EMBL" id="RBP03655.1"/>
    </source>
</evidence>
<dbReference type="RefSeq" id="WP_181778136.1">
    <property type="nucleotide sequence ID" value="NZ_QNRJ01000008.1"/>
</dbReference>
<protein>
    <recommendedName>
        <fullName evidence="3">NAD(P)-dependent oxidoreductase</fullName>
    </recommendedName>
</protein>
<dbReference type="InterPro" id="IPR036291">
    <property type="entry name" value="NAD(P)-bd_dom_sf"/>
</dbReference>
<accession>A0A366EQ98</accession>
<dbReference type="Proteomes" id="UP000252118">
    <property type="component" value="Unassembled WGS sequence"/>
</dbReference>
<evidence type="ECO:0000313" key="2">
    <source>
        <dbReference type="Proteomes" id="UP000252118"/>
    </source>
</evidence>
<name>A0A366EQ98_9BACI</name>